<accession>A0A2P5HU05</accession>
<dbReference type="Pfam" id="PF25545">
    <property type="entry name" value="DUF7924"/>
    <property type="match status" value="1"/>
</dbReference>
<feature type="compositionally biased region" description="Polar residues" evidence="1">
    <location>
        <begin position="1"/>
        <end position="11"/>
    </location>
</feature>
<reference evidence="3" key="1">
    <citation type="submission" date="2017-09" db="EMBL/GenBank/DDBJ databases">
        <title>Polyketide synthases of a Diaporthe helianthi virulent isolate.</title>
        <authorList>
            <person name="Baroncelli R."/>
        </authorList>
    </citation>
    <scope>NUCLEOTIDE SEQUENCE [LARGE SCALE GENOMIC DNA]</scope>
    <source>
        <strain evidence="3">7/96</strain>
    </source>
</reference>
<feature type="compositionally biased region" description="Polar residues" evidence="1">
    <location>
        <begin position="94"/>
        <end position="116"/>
    </location>
</feature>
<feature type="region of interest" description="Disordered" evidence="1">
    <location>
        <begin position="73"/>
        <end position="123"/>
    </location>
</feature>
<dbReference type="InParanoid" id="A0A2P5HU05"/>
<evidence type="ECO:0000256" key="1">
    <source>
        <dbReference type="SAM" id="MobiDB-lite"/>
    </source>
</evidence>
<comment type="caution">
    <text evidence="3">The sequence shown here is derived from an EMBL/GenBank/DDBJ whole genome shotgun (WGS) entry which is preliminary data.</text>
</comment>
<dbReference type="EMBL" id="MAVT02000748">
    <property type="protein sequence ID" value="POS73710.1"/>
    <property type="molecule type" value="Genomic_DNA"/>
</dbReference>
<feature type="region of interest" description="Disordered" evidence="1">
    <location>
        <begin position="1"/>
        <end position="22"/>
    </location>
</feature>
<keyword evidence="4" id="KW-1185">Reference proteome</keyword>
<dbReference type="AlphaFoldDB" id="A0A2P5HU05"/>
<dbReference type="OrthoDB" id="5336565at2759"/>
<feature type="domain" description="DUF7924" evidence="2">
    <location>
        <begin position="203"/>
        <end position="372"/>
    </location>
</feature>
<evidence type="ECO:0000313" key="3">
    <source>
        <dbReference type="EMBL" id="POS73710.1"/>
    </source>
</evidence>
<evidence type="ECO:0000313" key="4">
    <source>
        <dbReference type="Proteomes" id="UP000094444"/>
    </source>
</evidence>
<dbReference type="Proteomes" id="UP000094444">
    <property type="component" value="Unassembled WGS sequence"/>
</dbReference>
<name>A0A2P5HU05_DIAHE</name>
<dbReference type="InterPro" id="IPR057684">
    <property type="entry name" value="DUF7924"/>
</dbReference>
<gene>
    <name evidence="3" type="ORF">DHEL01_v207901</name>
</gene>
<proteinExistence type="predicted"/>
<dbReference type="STRING" id="158607.A0A2P5HU05"/>
<sequence>MAPSNSPTESNIPPAVDHPTSWHYPPEFWDRLSKIPLTRSALKELDRRNGARPAFSPPPTSLARDLARFARHGGPDLRGLRGCVAPAKSKRQHTGATNSSSQSKDPSSTAMTSKRSSPYDPGFDQHLTDHGIHTIWKSQKPNLEQTRAALAIRRPSLTPCDFSESAFETFQQTAAQAKDERDVLDDVFPTITGPLRNNYPSTKSMVFGNLEPLTTGTITAPKPDIALGALPEELNPTIRNALQHHIIPSTTTDRLMVPNFFVEAKGPDGSAAVMTRQARYHGAVGARAMHSLQNYGEEEPAYNGKAYTYSSTYHDGQLKLYTHHLTAPTTAGGQPEYHMNQLQAYSLTSNRETFIQGASAYRNLRDLAKNHRDTFIRDANSR</sequence>
<organism evidence="3 4">
    <name type="scientific">Diaporthe helianthi</name>
    <dbReference type="NCBI Taxonomy" id="158607"/>
    <lineage>
        <taxon>Eukaryota</taxon>
        <taxon>Fungi</taxon>
        <taxon>Dikarya</taxon>
        <taxon>Ascomycota</taxon>
        <taxon>Pezizomycotina</taxon>
        <taxon>Sordariomycetes</taxon>
        <taxon>Sordariomycetidae</taxon>
        <taxon>Diaporthales</taxon>
        <taxon>Diaporthaceae</taxon>
        <taxon>Diaporthe</taxon>
    </lineage>
</organism>
<evidence type="ECO:0000259" key="2">
    <source>
        <dbReference type="Pfam" id="PF25545"/>
    </source>
</evidence>
<protein>
    <recommendedName>
        <fullName evidence="2">DUF7924 domain-containing protein</fullName>
    </recommendedName>
</protein>